<evidence type="ECO:0000313" key="2">
    <source>
        <dbReference type="Proteomes" id="UP000287166"/>
    </source>
</evidence>
<proteinExistence type="predicted"/>
<dbReference type="InParanoid" id="A0A401H0P4"/>
<dbReference type="EMBL" id="BFAD01000012">
    <property type="protein sequence ID" value="GBE87972.1"/>
    <property type="molecule type" value="Genomic_DNA"/>
</dbReference>
<evidence type="ECO:0000313" key="1">
    <source>
        <dbReference type="EMBL" id="GBE87972.1"/>
    </source>
</evidence>
<dbReference type="Proteomes" id="UP000287166">
    <property type="component" value="Unassembled WGS sequence"/>
</dbReference>
<sequence>MSVNGASFLEGGPTTAFVASLTVELSESGLQAAGVSALADGFRSPCGCPQGETDSLKDVL</sequence>
<dbReference type="RefSeq" id="XP_027618885.1">
    <property type="nucleotide sequence ID" value="XM_027763084.1"/>
</dbReference>
<dbReference type="AlphaFoldDB" id="A0A401H0P4"/>
<accession>A0A401H0P4</accession>
<protein>
    <submittedName>
        <fullName evidence="1">Uncharacterized protein</fullName>
    </submittedName>
</protein>
<organism evidence="1 2">
    <name type="scientific">Sparassis crispa</name>
    <dbReference type="NCBI Taxonomy" id="139825"/>
    <lineage>
        <taxon>Eukaryota</taxon>
        <taxon>Fungi</taxon>
        <taxon>Dikarya</taxon>
        <taxon>Basidiomycota</taxon>
        <taxon>Agaricomycotina</taxon>
        <taxon>Agaricomycetes</taxon>
        <taxon>Polyporales</taxon>
        <taxon>Sparassidaceae</taxon>
        <taxon>Sparassis</taxon>
    </lineage>
</organism>
<reference evidence="1 2" key="1">
    <citation type="journal article" date="2018" name="Sci. Rep.">
        <title>Genome sequence of the cauliflower mushroom Sparassis crispa (Hanabiratake) and its association with beneficial usage.</title>
        <authorList>
            <person name="Kiyama R."/>
            <person name="Furutani Y."/>
            <person name="Kawaguchi K."/>
            <person name="Nakanishi T."/>
        </authorList>
    </citation>
    <scope>NUCLEOTIDE SEQUENCE [LARGE SCALE GENOMIC DNA]</scope>
</reference>
<comment type="caution">
    <text evidence="1">The sequence shown here is derived from an EMBL/GenBank/DDBJ whole genome shotgun (WGS) entry which is preliminary data.</text>
</comment>
<dbReference type="GeneID" id="38784889"/>
<keyword evidence="2" id="KW-1185">Reference proteome</keyword>
<gene>
    <name evidence="1" type="ORF">SCP_1201980</name>
</gene>
<name>A0A401H0P4_9APHY</name>